<name>A0A6J7WG32_9CAUD</name>
<organism evidence="1">
    <name type="scientific">uncultured Caudovirales phage</name>
    <dbReference type="NCBI Taxonomy" id="2100421"/>
    <lineage>
        <taxon>Viruses</taxon>
        <taxon>Duplodnaviria</taxon>
        <taxon>Heunggongvirae</taxon>
        <taxon>Uroviricota</taxon>
        <taxon>Caudoviricetes</taxon>
        <taxon>Peduoviridae</taxon>
        <taxon>Maltschvirus</taxon>
        <taxon>Maltschvirus maltsch</taxon>
    </lineage>
</organism>
<sequence length="76" mass="8294">MSNAANLAIFLTERTGSCLATWKGRMTAAEQRALFGRYMGKGLLYIDGTAETVEHWAKSCFGLDADCTASLKWTAL</sequence>
<protein>
    <submittedName>
        <fullName evidence="1">Uncharacterized protein</fullName>
    </submittedName>
</protein>
<reference evidence="1" key="1">
    <citation type="submission" date="2020-05" db="EMBL/GenBank/DDBJ databases">
        <authorList>
            <person name="Chiriac C."/>
            <person name="Salcher M."/>
            <person name="Ghai R."/>
            <person name="Kavagutti S V."/>
        </authorList>
    </citation>
    <scope>NUCLEOTIDE SEQUENCE</scope>
</reference>
<gene>
    <name evidence="1" type="ORF">UFOVP168_47</name>
</gene>
<proteinExistence type="predicted"/>
<accession>A0A6J7WG32</accession>
<dbReference type="EMBL" id="LR798220">
    <property type="protein sequence ID" value="CAB5195073.1"/>
    <property type="molecule type" value="Genomic_DNA"/>
</dbReference>
<evidence type="ECO:0000313" key="1">
    <source>
        <dbReference type="EMBL" id="CAB5195073.1"/>
    </source>
</evidence>